<evidence type="ECO:0000313" key="3">
    <source>
        <dbReference type="EMBL" id="SHI15791.1"/>
    </source>
</evidence>
<dbReference type="RefSeq" id="WP_067664744.1">
    <property type="nucleotide sequence ID" value="NZ_FQXG01000008.1"/>
</dbReference>
<dbReference type="OrthoDB" id="5736640at2"/>
<dbReference type="Proteomes" id="UP000184268">
    <property type="component" value="Unassembled WGS sequence"/>
</dbReference>
<keyword evidence="4" id="KW-1185">Reference proteome</keyword>
<keyword evidence="1" id="KW-0812">Transmembrane</keyword>
<dbReference type="AlphaFoldDB" id="A0A1M5YUS8"/>
<keyword evidence="1" id="KW-1133">Transmembrane helix</keyword>
<gene>
    <name evidence="3" type="ORF">SAMN02745129_4488</name>
</gene>
<evidence type="ECO:0008006" key="5">
    <source>
        <dbReference type="Google" id="ProtNLM"/>
    </source>
</evidence>
<feature type="chain" id="PRO_5009915368" description="LPXTG-motif cell wall anchor domain-containing protein" evidence="2">
    <location>
        <begin position="24"/>
        <end position="173"/>
    </location>
</feature>
<keyword evidence="1" id="KW-0472">Membrane</keyword>
<accession>A0A1M5YUS8</accession>
<feature type="transmembrane region" description="Helical" evidence="1">
    <location>
        <begin position="149"/>
        <end position="169"/>
    </location>
</feature>
<proteinExistence type="predicted"/>
<sequence>MKWFKQGLTAAALLSVMSFSAHAVDCSDIEWHQDVLDKFPNAAEACQSVVMRDGEVHVEMIAEFVRMRPNNRADLLVHANDGTKKEVTVKVDNRIKVNDEVAFDTLPRGYEMQFFIPNDRFEVVHAVSQMPVEEVVIEEIAYLPSTASVWPLVGSLGAMFLGIAGALRLRRRK</sequence>
<evidence type="ECO:0000256" key="1">
    <source>
        <dbReference type="SAM" id="Phobius"/>
    </source>
</evidence>
<evidence type="ECO:0000256" key="2">
    <source>
        <dbReference type="SAM" id="SignalP"/>
    </source>
</evidence>
<name>A0A1M5YUS8_9GAMM</name>
<dbReference type="EMBL" id="FQXG01000008">
    <property type="protein sequence ID" value="SHI15791.1"/>
    <property type="molecule type" value="Genomic_DNA"/>
</dbReference>
<keyword evidence="2" id="KW-0732">Signal</keyword>
<dbReference type="STRING" id="299255.SAMN02745129_4488"/>
<feature type="signal peptide" evidence="2">
    <location>
        <begin position="1"/>
        <end position="23"/>
    </location>
</feature>
<evidence type="ECO:0000313" key="4">
    <source>
        <dbReference type="Proteomes" id="UP000184268"/>
    </source>
</evidence>
<reference evidence="3 4" key="1">
    <citation type="submission" date="2016-11" db="EMBL/GenBank/DDBJ databases">
        <authorList>
            <person name="Jaros S."/>
            <person name="Januszkiewicz K."/>
            <person name="Wedrychowicz H."/>
        </authorList>
    </citation>
    <scope>NUCLEOTIDE SEQUENCE [LARGE SCALE GENOMIC DNA]</scope>
    <source>
        <strain evidence="3 4">DSM 16917</strain>
    </source>
</reference>
<protein>
    <recommendedName>
        <fullName evidence="5">LPXTG-motif cell wall anchor domain-containing protein</fullName>
    </recommendedName>
</protein>
<organism evidence="3 4">
    <name type="scientific">Ferrimonas marina</name>
    <dbReference type="NCBI Taxonomy" id="299255"/>
    <lineage>
        <taxon>Bacteria</taxon>
        <taxon>Pseudomonadati</taxon>
        <taxon>Pseudomonadota</taxon>
        <taxon>Gammaproteobacteria</taxon>
        <taxon>Alteromonadales</taxon>
        <taxon>Ferrimonadaceae</taxon>
        <taxon>Ferrimonas</taxon>
    </lineage>
</organism>